<dbReference type="InterPro" id="IPR025883">
    <property type="entry name" value="Cadherin-like_domain"/>
</dbReference>
<dbReference type="InterPro" id="IPR008965">
    <property type="entry name" value="CBM2/CBM3_carb-bd_dom_sf"/>
</dbReference>
<keyword evidence="2" id="KW-0472">Membrane</keyword>
<evidence type="ECO:0000256" key="2">
    <source>
        <dbReference type="SAM" id="Phobius"/>
    </source>
</evidence>
<name>G5GKR7_9FIRM</name>
<dbReference type="STRING" id="679200.HMPREF9333_02161"/>
<gene>
    <name evidence="4" type="ORF">HMPREF9333_02161</name>
</gene>
<dbReference type="Pfam" id="PF12733">
    <property type="entry name" value="Cadherin-like"/>
    <property type="match status" value="1"/>
</dbReference>
<dbReference type="PATRIC" id="fig|679200.3.peg.2273"/>
<feature type="transmembrane region" description="Helical" evidence="2">
    <location>
        <begin position="439"/>
        <end position="458"/>
    </location>
</feature>
<dbReference type="AlphaFoldDB" id="G5GKR7"/>
<feature type="compositionally biased region" description="Basic and acidic residues" evidence="1">
    <location>
        <begin position="629"/>
        <end position="648"/>
    </location>
</feature>
<evidence type="ECO:0000313" key="5">
    <source>
        <dbReference type="Proteomes" id="UP000003011"/>
    </source>
</evidence>
<sequence>MLVLVFSIVKTASIVSYALDTKISFSDPSAVLGNEINVTMKVSAVDEGGKLGKADIMLSYDPDSIEFISGDNAQGGAGSVKVSAASASGNDSEWVFNLKFKTLKAGESDIKISTWEIQDLDAKPASLSHEGSAKVTIAAAAESSANADLASLGIYPGILSPAFSPEITQYSAQVGGEVNNVAISAPAADANAVISVSGGDNLVLGENKIECKVTAQDGSTVKVYTITVTKTEGFSTPVADGQGNVGAELSSEKAVVGGQTYSVASSFDASLLPEGYTVGRYVYNGRDVAAGRTEVSDIIVMYLIADDGSGGLFAYDEKSGNWSQFAVLTSSAKKITVVPLPQGVQVPQGFKEVSFETGGNDAKTKISGWVWASSAEPEYYIVYAMNTDGEKSFYRFDVKEKNFQRYFSDPAIENAVPQSEYDSMAGKYNELLKDYNIRGIALIALIILLVIIIVVLFIKRRKSVSDNDYTQNAGSGTGGMAAAGNVQTKGNINSDKADTAGAGTSNPDKAGTAGAKVQNNTMQTQSSARVKVIKREDIESKAQDMKETKAPLDIQNQKDNCNKENISDKSSKDILKTAVESRVNSVKASELSKKAEAEVIEVTDFEEIEAENADSGSKPEAKSNTGDNKAAESNEKNKAAGSDSENKESGSGTENKAAGSNSDNKEAGSTSDNKNKDDIEVVNSLPNHRTQPDKPGQTVIDTDFNEVSSKEMTDEELINEKPKL</sequence>
<evidence type="ECO:0000313" key="4">
    <source>
        <dbReference type="EMBL" id="EHI54701.1"/>
    </source>
</evidence>
<reference evidence="4 5" key="1">
    <citation type="submission" date="2011-08" db="EMBL/GenBank/DDBJ databases">
        <title>The Genome Sequence of Johnsonella ignava ATCC 51276.</title>
        <authorList>
            <consortium name="The Broad Institute Genome Sequencing Platform"/>
            <person name="Earl A."/>
            <person name="Ward D."/>
            <person name="Feldgarden M."/>
            <person name="Gevers D."/>
            <person name="Izard J."/>
            <person name="Blanton J.M."/>
            <person name="Baranova O.V."/>
            <person name="Dewhirst F.E."/>
            <person name="Young S.K."/>
            <person name="Zeng Q."/>
            <person name="Gargeya S."/>
            <person name="Fitzgerald M."/>
            <person name="Haas B."/>
            <person name="Abouelleil A."/>
            <person name="Alvarado L."/>
            <person name="Arachchi H.M."/>
            <person name="Berlin A."/>
            <person name="Brown A."/>
            <person name="Chapman S.B."/>
            <person name="Chen Z."/>
            <person name="Dunbar C."/>
            <person name="Freedman E."/>
            <person name="Gearin G."/>
            <person name="Gellesch M."/>
            <person name="Goldberg J."/>
            <person name="Griggs A."/>
            <person name="Gujja S."/>
            <person name="Heiman D."/>
            <person name="Howarth C."/>
            <person name="Larson L."/>
            <person name="Lui A."/>
            <person name="MacDonald P.J.P."/>
            <person name="Montmayeur A."/>
            <person name="Murphy C."/>
            <person name="Neiman D."/>
            <person name="Pearson M."/>
            <person name="Priest M."/>
            <person name="Roberts A."/>
            <person name="Saif S."/>
            <person name="Shea T."/>
            <person name="Shenoy N."/>
            <person name="Sisk P."/>
            <person name="Stolte C."/>
            <person name="Sykes S."/>
            <person name="Wortman J."/>
            <person name="Nusbaum C."/>
            <person name="Birren B."/>
        </authorList>
    </citation>
    <scope>NUCLEOTIDE SEQUENCE [LARGE SCALE GENOMIC DNA]</scope>
    <source>
        <strain evidence="4 5">ATCC 51276</strain>
    </source>
</reference>
<feature type="region of interest" description="Disordered" evidence="1">
    <location>
        <begin position="466"/>
        <end position="568"/>
    </location>
</feature>
<keyword evidence="5" id="KW-1185">Reference proteome</keyword>
<feature type="compositionally biased region" description="Basic and acidic residues" evidence="1">
    <location>
        <begin position="708"/>
        <end position="724"/>
    </location>
</feature>
<feature type="compositionally biased region" description="Polar residues" evidence="1">
    <location>
        <begin position="649"/>
        <end position="672"/>
    </location>
</feature>
<accession>G5GKR7</accession>
<dbReference type="Proteomes" id="UP000003011">
    <property type="component" value="Unassembled WGS sequence"/>
</dbReference>
<dbReference type="CDD" id="cd08547">
    <property type="entry name" value="Type_II_cohesin"/>
    <property type="match status" value="1"/>
</dbReference>
<dbReference type="HOGENOM" id="CLU_019052_0_0_9"/>
<evidence type="ECO:0000256" key="1">
    <source>
        <dbReference type="SAM" id="MobiDB-lite"/>
    </source>
</evidence>
<keyword evidence="2" id="KW-1133">Transmembrane helix</keyword>
<organism evidence="4 5">
    <name type="scientific">Johnsonella ignava ATCC 51276</name>
    <dbReference type="NCBI Taxonomy" id="679200"/>
    <lineage>
        <taxon>Bacteria</taxon>
        <taxon>Bacillati</taxon>
        <taxon>Bacillota</taxon>
        <taxon>Clostridia</taxon>
        <taxon>Lachnospirales</taxon>
        <taxon>Lachnospiraceae</taxon>
        <taxon>Johnsonella</taxon>
    </lineage>
</organism>
<protein>
    <recommendedName>
        <fullName evidence="3">Cadherin-like beta-sandwich-like domain-containing protein</fullName>
    </recommendedName>
</protein>
<dbReference type="SUPFAM" id="SSF49384">
    <property type="entry name" value="Carbohydrate-binding domain"/>
    <property type="match status" value="1"/>
</dbReference>
<dbReference type="Gene3D" id="2.60.40.680">
    <property type="match status" value="1"/>
</dbReference>
<feature type="compositionally biased region" description="Polar residues" evidence="1">
    <location>
        <begin position="517"/>
        <end position="528"/>
    </location>
</feature>
<dbReference type="GO" id="GO:0030246">
    <property type="term" value="F:carbohydrate binding"/>
    <property type="evidence" value="ECO:0007669"/>
    <property type="project" value="InterPro"/>
</dbReference>
<feature type="region of interest" description="Disordered" evidence="1">
    <location>
        <begin position="586"/>
        <end position="724"/>
    </location>
</feature>
<comment type="caution">
    <text evidence="4">The sequence shown here is derived from an EMBL/GenBank/DDBJ whole genome shotgun (WGS) entry which is preliminary data.</text>
</comment>
<feature type="compositionally biased region" description="Polar residues" evidence="1">
    <location>
        <begin position="485"/>
        <end position="494"/>
    </location>
</feature>
<evidence type="ECO:0000259" key="3">
    <source>
        <dbReference type="Pfam" id="PF12733"/>
    </source>
</evidence>
<dbReference type="eggNOG" id="COG5184">
    <property type="taxonomic scope" value="Bacteria"/>
</dbReference>
<dbReference type="EMBL" id="ACZL01000045">
    <property type="protein sequence ID" value="EHI54701.1"/>
    <property type="molecule type" value="Genomic_DNA"/>
</dbReference>
<feature type="compositionally biased region" description="Acidic residues" evidence="1">
    <location>
        <begin position="598"/>
        <end position="612"/>
    </location>
</feature>
<keyword evidence="2" id="KW-0812">Transmembrane</keyword>
<feature type="domain" description="Cadherin-like beta-sandwich-like" evidence="3">
    <location>
        <begin position="161"/>
        <end position="230"/>
    </location>
</feature>
<proteinExistence type="predicted"/>
<feature type="compositionally biased region" description="Basic and acidic residues" evidence="1">
    <location>
        <begin position="533"/>
        <end position="550"/>
    </location>
</feature>